<protein>
    <recommendedName>
        <fullName evidence="4">YxlC family protein</fullName>
    </recommendedName>
</protein>
<evidence type="ECO:0000313" key="3">
    <source>
        <dbReference type="Proteomes" id="UP000179524"/>
    </source>
</evidence>
<dbReference type="Pfam" id="PF17280">
    <property type="entry name" value="DUF5345"/>
    <property type="match status" value="1"/>
</dbReference>
<keyword evidence="1" id="KW-0472">Membrane</keyword>
<evidence type="ECO:0008006" key="4">
    <source>
        <dbReference type="Google" id="ProtNLM"/>
    </source>
</evidence>
<sequence length="108" mass="12411">MKRRDDQEQIQKLKHDWEQVDKLGGSSSISVIEINNQLKAHEAKQAKKFYKELTLFLFTAVCILSAIIISFVQSPVFFIAIQIGAIFLAPLVLFVLLKRRKQEGMFSK</sequence>
<proteinExistence type="predicted"/>
<dbReference type="InterPro" id="IPR035238">
    <property type="entry name" value="DUF5345"/>
</dbReference>
<organism evidence="2 3">
    <name type="scientific">Anaerobacillus alkalilacustris</name>
    <dbReference type="NCBI Taxonomy" id="393763"/>
    <lineage>
        <taxon>Bacteria</taxon>
        <taxon>Bacillati</taxon>
        <taxon>Bacillota</taxon>
        <taxon>Bacilli</taxon>
        <taxon>Bacillales</taxon>
        <taxon>Bacillaceae</taxon>
        <taxon>Anaerobacillus</taxon>
    </lineage>
</organism>
<keyword evidence="1" id="KW-0812">Transmembrane</keyword>
<keyword evidence="1" id="KW-1133">Transmembrane helix</keyword>
<evidence type="ECO:0000256" key="1">
    <source>
        <dbReference type="SAM" id="Phobius"/>
    </source>
</evidence>
<reference evidence="2 3" key="1">
    <citation type="submission" date="2016-10" db="EMBL/GenBank/DDBJ databases">
        <title>Draft genome sequences of four alkaliphilic bacteria belonging to the Anaerobacillus genus.</title>
        <authorList>
            <person name="Bassil N.M."/>
            <person name="Lloyd J.R."/>
        </authorList>
    </citation>
    <scope>NUCLEOTIDE SEQUENCE [LARGE SCALE GENOMIC DNA]</scope>
    <source>
        <strain evidence="2 3">DSM 18345</strain>
    </source>
</reference>
<gene>
    <name evidence="2" type="ORF">BKP37_08210</name>
</gene>
<dbReference type="EMBL" id="MLQR01000020">
    <property type="protein sequence ID" value="OIJ14322.1"/>
    <property type="molecule type" value="Genomic_DNA"/>
</dbReference>
<dbReference type="AlphaFoldDB" id="A0A1S2LP69"/>
<dbReference type="OrthoDB" id="2872956at2"/>
<keyword evidence="3" id="KW-1185">Reference proteome</keyword>
<feature type="transmembrane region" description="Helical" evidence="1">
    <location>
        <begin position="77"/>
        <end position="97"/>
    </location>
</feature>
<dbReference type="Proteomes" id="UP000179524">
    <property type="component" value="Unassembled WGS sequence"/>
</dbReference>
<name>A0A1S2LP69_9BACI</name>
<accession>A0A1S2LP69</accession>
<evidence type="ECO:0000313" key="2">
    <source>
        <dbReference type="EMBL" id="OIJ14322.1"/>
    </source>
</evidence>
<comment type="caution">
    <text evidence="2">The sequence shown here is derived from an EMBL/GenBank/DDBJ whole genome shotgun (WGS) entry which is preliminary data.</text>
</comment>
<feature type="transmembrane region" description="Helical" evidence="1">
    <location>
        <begin position="53"/>
        <end position="71"/>
    </location>
</feature>
<dbReference type="RefSeq" id="WP_071309124.1">
    <property type="nucleotide sequence ID" value="NZ_MLQR01000020.1"/>
</dbReference>